<reference evidence="16 17" key="1">
    <citation type="submission" date="2020-08" db="EMBL/GenBank/DDBJ databases">
        <title>Genomic Encyclopedia of Type Strains, Phase III (KMG-III): the genomes of soil and plant-associated and newly described type strains.</title>
        <authorList>
            <person name="Whitman W."/>
        </authorList>
    </citation>
    <scope>NUCLEOTIDE SEQUENCE [LARGE SCALE GENOMIC DNA]</scope>
    <source>
        <strain evidence="16 17">CECT 7341</strain>
    </source>
</reference>
<dbReference type="GO" id="GO:0046872">
    <property type="term" value="F:metal ion binding"/>
    <property type="evidence" value="ECO:0007669"/>
    <property type="project" value="UniProtKB-KW"/>
</dbReference>
<evidence type="ECO:0000256" key="6">
    <source>
        <dbReference type="ARBA" id="ARBA00022806"/>
    </source>
</evidence>
<evidence type="ECO:0000256" key="11">
    <source>
        <dbReference type="ARBA" id="ARBA00023204"/>
    </source>
</evidence>
<gene>
    <name evidence="16" type="ORF">FHR95_002462</name>
</gene>
<dbReference type="RefSeq" id="WP_183314584.1">
    <property type="nucleotide sequence ID" value="NZ_JACHXQ010000008.1"/>
</dbReference>
<dbReference type="GO" id="GO:0003677">
    <property type="term" value="F:DNA binding"/>
    <property type="evidence" value="ECO:0007669"/>
    <property type="project" value="UniProtKB-KW"/>
</dbReference>
<dbReference type="Gene3D" id="1.10.30.20">
    <property type="entry name" value="Bacterial XPD DNA helicase, FeS cluster domain"/>
    <property type="match status" value="1"/>
</dbReference>
<dbReference type="InterPro" id="IPR045028">
    <property type="entry name" value="DinG/Rad3-like"/>
</dbReference>
<keyword evidence="12" id="KW-0413">Isomerase</keyword>
<dbReference type="Proteomes" id="UP000563050">
    <property type="component" value="Unassembled WGS sequence"/>
</dbReference>
<feature type="domain" description="Helicase ATP-binding" evidence="15">
    <location>
        <begin position="177"/>
        <end position="442"/>
    </location>
</feature>
<feature type="region of interest" description="Disordered" evidence="14">
    <location>
        <begin position="262"/>
        <end position="282"/>
    </location>
</feature>
<evidence type="ECO:0000256" key="5">
    <source>
        <dbReference type="ARBA" id="ARBA00022801"/>
    </source>
</evidence>
<dbReference type="InterPro" id="IPR010614">
    <property type="entry name" value="RAD3-like_helicase_DEAD"/>
</dbReference>
<evidence type="ECO:0000256" key="1">
    <source>
        <dbReference type="ARBA" id="ARBA00022485"/>
    </source>
</evidence>
<dbReference type="AlphaFoldDB" id="A0A7W5DL09"/>
<protein>
    <submittedName>
        <fullName evidence="16">Rad3-related DNA helicase</fullName>
    </submittedName>
</protein>
<evidence type="ECO:0000313" key="17">
    <source>
        <dbReference type="Proteomes" id="UP000563050"/>
    </source>
</evidence>
<dbReference type="SUPFAM" id="SSF52540">
    <property type="entry name" value="P-loop containing nucleoside triphosphate hydrolases"/>
    <property type="match status" value="1"/>
</dbReference>
<dbReference type="GO" id="GO:0016818">
    <property type="term" value="F:hydrolase activity, acting on acid anhydrides, in phosphorus-containing anhydrides"/>
    <property type="evidence" value="ECO:0007669"/>
    <property type="project" value="InterPro"/>
</dbReference>
<dbReference type="GO" id="GO:0051539">
    <property type="term" value="F:4 iron, 4 sulfur cluster binding"/>
    <property type="evidence" value="ECO:0007669"/>
    <property type="project" value="UniProtKB-KW"/>
</dbReference>
<keyword evidence="6 16" id="KW-0347">Helicase</keyword>
<dbReference type="PANTHER" id="PTHR11472">
    <property type="entry name" value="DNA REPAIR DEAD HELICASE RAD3/XP-D SUBFAMILY MEMBER"/>
    <property type="match status" value="1"/>
</dbReference>
<keyword evidence="9" id="KW-0411">Iron-sulfur</keyword>
<evidence type="ECO:0000313" key="16">
    <source>
        <dbReference type="EMBL" id="MBB3184887.1"/>
    </source>
</evidence>
<dbReference type="EMBL" id="JACHXQ010000008">
    <property type="protein sequence ID" value="MBB3184887.1"/>
    <property type="molecule type" value="Genomic_DNA"/>
</dbReference>
<evidence type="ECO:0000256" key="3">
    <source>
        <dbReference type="ARBA" id="ARBA00022741"/>
    </source>
</evidence>
<dbReference type="GO" id="GO:0006281">
    <property type="term" value="P:DNA repair"/>
    <property type="evidence" value="ECO:0007669"/>
    <property type="project" value="UniProtKB-KW"/>
</dbReference>
<dbReference type="SMART" id="SM00491">
    <property type="entry name" value="HELICc2"/>
    <property type="match status" value="1"/>
</dbReference>
<keyword evidence="1" id="KW-0004">4Fe-4S</keyword>
<organism evidence="16 17">
    <name type="scientific">Halomonas fontilapidosi</name>
    <dbReference type="NCBI Taxonomy" id="616675"/>
    <lineage>
        <taxon>Bacteria</taxon>
        <taxon>Pseudomonadati</taxon>
        <taxon>Pseudomonadota</taxon>
        <taxon>Gammaproteobacteria</taxon>
        <taxon>Oceanospirillales</taxon>
        <taxon>Halomonadaceae</taxon>
        <taxon>Halomonas</taxon>
    </lineage>
</organism>
<keyword evidence="17" id="KW-1185">Reference proteome</keyword>
<evidence type="ECO:0000256" key="8">
    <source>
        <dbReference type="ARBA" id="ARBA00023004"/>
    </source>
</evidence>
<dbReference type="Pfam" id="PF13307">
    <property type="entry name" value="Helicase_C_2"/>
    <property type="match status" value="1"/>
</dbReference>
<dbReference type="InterPro" id="IPR006554">
    <property type="entry name" value="Helicase-like_DEXD_c2"/>
</dbReference>
<dbReference type="InterPro" id="IPR014013">
    <property type="entry name" value="Helic_SF1/SF2_ATP-bd_DinG/Rad3"/>
</dbReference>
<keyword evidence="7" id="KW-0067">ATP-binding</keyword>
<dbReference type="Gene3D" id="1.10.275.40">
    <property type="match status" value="1"/>
</dbReference>
<dbReference type="GO" id="GO:0003678">
    <property type="term" value="F:DNA helicase activity"/>
    <property type="evidence" value="ECO:0007669"/>
    <property type="project" value="InterPro"/>
</dbReference>
<dbReference type="InterPro" id="IPR006555">
    <property type="entry name" value="ATP-dep_Helicase_C"/>
</dbReference>
<dbReference type="SMART" id="SM00488">
    <property type="entry name" value="DEXDc2"/>
    <property type="match status" value="1"/>
</dbReference>
<keyword evidence="11" id="KW-0234">DNA repair</keyword>
<dbReference type="InterPro" id="IPR027417">
    <property type="entry name" value="P-loop_NTPase"/>
</dbReference>
<keyword evidence="3" id="KW-0547">Nucleotide-binding</keyword>
<evidence type="ECO:0000256" key="10">
    <source>
        <dbReference type="ARBA" id="ARBA00023125"/>
    </source>
</evidence>
<accession>A0A7W5DL09</accession>
<keyword evidence="8" id="KW-0408">Iron</keyword>
<evidence type="ECO:0000256" key="4">
    <source>
        <dbReference type="ARBA" id="ARBA00022763"/>
    </source>
</evidence>
<evidence type="ECO:0000256" key="13">
    <source>
        <dbReference type="ARBA" id="ARBA00038058"/>
    </source>
</evidence>
<name>A0A7W5DL09_9GAMM</name>
<evidence type="ECO:0000256" key="7">
    <source>
        <dbReference type="ARBA" id="ARBA00022840"/>
    </source>
</evidence>
<keyword evidence="5" id="KW-0378">Hydrolase</keyword>
<proteinExistence type="inferred from homology"/>
<dbReference type="InterPro" id="IPR042493">
    <property type="entry name" value="XPD_DNA_FeS"/>
</dbReference>
<comment type="caution">
    <text evidence="16">The sequence shown here is derived from an EMBL/GenBank/DDBJ whole genome shotgun (WGS) entry which is preliminary data.</text>
</comment>
<evidence type="ECO:0000256" key="12">
    <source>
        <dbReference type="ARBA" id="ARBA00023235"/>
    </source>
</evidence>
<keyword evidence="10" id="KW-0238">DNA-binding</keyword>
<keyword evidence="4" id="KW-0227">DNA damage</keyword>
<keyword evidence="2" id="KW-0479">Metal-binding</keyword>
<evidence type="ECO:0000256" key="2">
    <source>
        <dbReference type="ARBA" id="ARBA00022723"/>
    </source>
</evidence>
<comment type="similarity">
    <text evidence="13">Belongs to the helicase family. DinG subfamily.</text>
</comment>
<dbReference type="GO" id="GO:0005524">
    <property type="term" value="F:ATP binding"/>
    <property type="evidence" value="ECO:0007669"/>
    <property type="project" value="UniProtKB-KW"/>
</dbReference>
<evidence type="ECO:0000256" key="9">
    <source>
        <dbReference type="ARBA" id="ARBA00023014"/>
    </source>
</evidence>
<dbReference type="Pfam" id="PF06733">
    <property type="entry name" value="DEAD_2"/>
    <property type="match status" value="1"/>
</dbReference>
<evidence type="ECO:0000259" key="15">
    <source>
        <dbReference type="PROSITE" id="PS51193"/>
    </source>
</evidence>
<dbReference type="PROSITE" id="PS51193">
    <property type="entry name" value="HELICASE_ATP_BIND_2"/>
    <property type="match status" value="1"/>
</dbReference>
<sequence length="778" mass="84618">MRAGARYRVAVRTLCDFTAREGDLDHRFTPAPSAQEGIEGHALVSRRRGEGYEAELPLSAVFEGLTVSGRADGFDSAAGRLEEVKTHRGRLERMADNQRALHWAQVSVYGALLCAERGLASLTLALVYLDITTGRETVLTREASATELQAFFATQCRRFLAWAAQEARHRERRDGALGELAFPHARFRPGQRDLAETVYKAASTGRCLLVQAPTGIGKTLGTLFPLLKAMPRQGLDRVAFLTMKTPGRRLALDALATLGGDDGATASPDAEGPGIGSPDGKPAPLRVLELTARDKACEYPGRACHGEACPLAAGFYDRLPAARQAAVARGWLDRQALREVALDHGVCPYYLGQELARWCDVVVGDVNHWFDANAPLHGLARANGWRQGLLVDEAHNLVERARGMYSAELDQRRLAGLRREAPSALRRPLGRLARQWQALVKAAGMSEAGEPGRSAYCVLDDLPEGLVAALQGVASAITEYLGEHPDQASLALQELLFEALAFTRLAASFGEHSLCDLARQGRGRAVLGLRNLVPADFLASRFVAAHSAVLFSATLSPAHYHRDLLGLPVNTVWHEVISPFAAEQLEVRIRADISTRLRDRERSLAPIVAELAGQYRRRPGHYLAFFSSFAYLEAVLARLQAAHPAIPVRAQTRGMREEARDAFLAGFTPGGQGIGFAVLGGAFAEGIDLPGERLIGAFIATLGLPPFNDFNEALKARLQARFGLGDDYAYRVPGLIKVVQAAGRVIRGPEDEGTVVLMDDRFARREVQARLPGWWAVE</sequence>
<dbReference type="Gene3D" id="3.40.50.300">
    <property type="entry name" value="P-loop containing nucleotide triphosphate hydrolases"/>
    <property type="match status" value="2"/>
</dbReference>
<evidence type="ECO:0000256" key="14">
    <source>
        <dbReference type="SAM" id="MobiDB-lite"/>
    </source>
</evidence>
<dbReference type="PANTHER" id="PTHR11472:SF34">
    <property type="entry name" value="REGULATOR OF TELOMERE ELONGATION HELICASE 1"/>
    <property type="match status" value="1"/>
</dbReference>